<feature type="transmembrane region" description="Helical" evidence="1">
    <location>
        <begin position="210"/>
        <end position="228"/>
    </location>
</feature>
<dbReference type="GO" id="GO:0005975">
    <property type="term" value="P:carbohydrate metabolic process"/>
    <property type="evidence" value="ECO:0007669"/>
    <property type="project" value="UniProtKB-ARBA"/>
</dbReference>
<name>A0A414FYV9_9ACTN</name>
<accession>A0A414FYV9</accession>
<dbReference type="PROSITE" id="PS51257">
    <property type="entry name" value="PROKAR_LIPOPROTEIN"/>
    <property type="match status" value="1"/>
</dbReference>
<keyword evidence="1" id="KW-0472">Membrane</keyword>
<dbReference type="AlphaFoldDB" id="A0A414FYV9"/>
<comment type="caution">
    <text evidence="2">The sequence shown here is derived from an EMBL/GenBank/DDBJ whole genome shotgun (WGS) entry which is preliminary data.</text>
</comment>
<dbReference type="Gene3D" id="2.60.40.10">
    <property type="entry name" value="Immunoglobulins"/>
    <property type="match status" value="1"/>
</dbReference>
<dbReference type="InterPro" id="IPR013783">
    <property type="entry name" value="Ig-like_fold"/>
</dbReference>
<sequence length="234" mass="24201">MNMRAGILNSATLLVVLAFACMSVALPPMYAAAYAMGSISLTCNVNRDGVDVPLAGDTYEFSLVAAAQVANGELAYETTGPFASIGCEWGGLDAGQLRSKAREAAELAARKGIAADATGSTDAQGKISAQGLRLGMYLVRRVAVASANDRTLVDPMLISVPAPVGDSLEYQVVADPKVEIEGAVPGPTDPGVPDSNGIFPWFDLPTTGDVQMLLVGLVALLGGSMIVVSRRVTR</sequence>
<dbReference type="Proteomes" id="UP000286050">
    <property type="component" value="Unassembled WGS sequence"/>
</dbReference>
<proteinExistence type="predicted"/>
<protein>
    <submittedName>
        <fullName evidence="2">Uncharacterized protein</fullName>
    </submittedName>
</protein>
<gene>
    <name evidence="2" type="ORF">DW787_03915</name>
</gene>
<keyword evidence="1" id="KW-0812">Transmembrane</keyword>
<evidence type="ECO:0000313" key="2">
    <source>
        <dbReference type="EMBL" id="RHD56694.1"/>
    </source>
</evidence>
<evidence type="ECO:0000256" key="1">
    <source>
        <dbReference type="SAM" id="Phobius"/>
    </source>
</evidence>
<dbReference type="RefSeq" id="WP_118271707.1">
    <property type="nucleotide sequence ID" value="NZ_QSJI01000002.1"/>
</dbReference>
<evidence type="ECO:0000313" key="3">
    <source>
        <dbReference type="Proteomes" id="UP000286050"/>
    </source>
</evidence>
<keyword evidence="1" id="KW-1133">Transmembrane helix</keyword>
<reference evidence="2 3" key="1">
    <citation type="submission" date="2018-08" db="EMBL/GenBank/DDBJ databases">
        <title>A genome reference for cultivated species of the human gut microbiota.</title>
        <authorList>
            <person name="Zou Y."/>
            <person name="Xue W."/>
            <person name="Luo G."/>
        </authorList>
    </citation>
    <scope>NUCLEOTIDE SEQUENCE [LARGE SCALE GENOMIC DNA]</scope>
    <source>
        <strain evidence="2 3">AM30-5LB</strain>
    </source>
</reference>
<organism evidence="2 3">
    <name type="scientific">Collinsella intestinalis</name>
    <dbReference type="NCBI Taxonomy" id="147207"/>
    <lineage>
        <taxon>Bacteria</taxon>
        <taxon>Bacillati</taxon>
        <taxon>Actinomycetota</taxon>
        <taxon>Coriobacteriia</taxon>
        <taxon>Coriobacteriales</taxon>
        <taxon>Coriobacteriaceae</taxon>
        <taxon>Collinsella</taxon>
    </lineage>
</organism>
<dbReference type="EMBL" id="QSJI01000002">
    <property type="protein sequence ID" value="RHD56694.1"/>
    <property type="molecule type" value="Genomic_DNA"/>
</dbReference>